<dbReference type="Gene3D" id="3.40.50.720">
    <property type="entry name" value="NAD(P)-binding Rossmann-like Domain"/>
    <property type="match status" value="2"/>
</dbReference>
<evidence type="ECO:0000256" key="13">
    <source>
        <dbReference type="ARBA" id="ARBA00023140"/>
    </source>
</evidence>
<organism evidence="19 20">
    <name type="scientific">Steccherinum ochraceum</name>
    <dbReference type="NCBI Taxonomy" id="92696"/>
    <lineage>
        <taxon>Eukaryota</taxon>
        <taxon>Fungi</taxon>
        <taxon>Dikarya</taxon>
        <taxon>Basidiomycota</taxon>
        <taxon>Agaricomycotina</taxon>
        <taxon>Agaricomycetes</taxon>
        <taxon>Polyporales</taxon>
        <taxon>Steccherinaceae</taxon>
        <taxon>Steccherinum</taxon>
    </lineage>
</organism>
<keyword evidence="10" id="KW-0560">Oxidoreductase</keyword>
<dbReference type="FunFam" id="3.40.50.720:FF:000084">
    <property type="entry name" value="Short-chain dehydrogenase reductase"/>
    <property type="match status" value="1"/>
</dbReference>
<feature type="transmembrane region" description="Helical" evidence="17">
    <location>
        <begin position="20"/>
        <end position="40"/>
    </location>
</feature>
<dbReference type="CDD" id="cd05353">
    <property type="entry name" value="hydroxyacyl-CoA-like_DH_SDR_c-like"/>
    <property type="match status" value="2"/>
</dbReference>
<evidence type="ECO:0000313" key="19">
    <source>
        <dbReference type="EMBL" id="TCD61541.1"/>
    </source>
</evidence>
<evidence type="ECO:0000256" key="11">
    <source>
        <dbReference type="ARBA" id="ARBA00023098"/>
    </source>
</evidence>
<dbReference type="GO" id="GO:0006635">
    <property type="term" value="P:fatty acid beta-oxidation"/>
    <property type="evidence" value="ECO:0007669"/>
    <property type="project" value="UniProtKB-UniPathway"/>
</dbReference>
<dbReference type="GO" id="GO:0004300">
    <property type="term" value="F:enoyl-CoA hydratase activity"/>
    <property type="evidence" value="ECO:0007669"/>
    <property type="project" value="UniProtKB-ARBA"/>
</dbReference>
<dbReference type="GO" id="GO:0016853">
    <property type="term" value="F:isomerase activity"/>
    <property type="evidence" value="ECO:0007669"/>
    <property type="project" value="UniProtKB-KW"/>
</dbReference>
<name>A0A4R0R328_9APHY</name>
<dbReference type="FunFam" id="3.40.50.720:FF:000410">
    <property type="entry name" value="Peroxisomal multifunctional beta-oxidation protein"/>
    <property type="match status" value="1"/>
</dbReference>
<evidence type="ECO:0000259" key="18">
    <source>
        <dbReference type="SMART" id="SM00822"/>
    </source>
</evidence>
<accession>A0A4R0R328</accession>
<comment type="subcellular location">
    <subcellularLocation>
        <location evidence="1">Membrane</location>
        <topology evidence="1">Multi-pass membrane protein</topology>
    </subcellularLocation>
    <subcellularLocation>
        <location evidence="2">Peroxisome</location>
    </subcellularLocation>
</comment>
<dbReference type="GO" id="GO:0016491">
    <property type="term" value="F:oxidoreductase activity"/>
    <property type="evidence" value="ECO:0007669"/>
    <property type="project" value="UniProtKB-KW"/>
</dbReference>
<keyword evidence="15" id="KW-0456">Lyase</keyword>
<dbReference type="SUPFAM" id="SSF51735">
    <property type="entry name" value="NAD(P)-binding Rossmann-fold domains"/>
    <property type="match status" value="2"/>
</dbReference>
<dbReference type="Proteomes" id="UP000292702">
    <property type="component" value="Unassembled WGS sequence"/>
</dbReference>
<dbReference type="PANTHER" id="PTHR45024">
    <property type="entry name" value="DEHYDROGENASES, SHORT CHAIN"/>
    <property type="match status" value="1"/>
</dbReference>
<dbReference type="Gene3D" id="3.10.129.10">
    <property type="entry name" value="Hotdog Thioesterase"/>
    <property type="match status" value="1"/>
</dbReference>
<evidence type="ECO:0000256" key="3">
    <source>
        <dbReference type="ARBA" id="ARBA00005005"/>
    </source>
</evidence>
<evidence type="ECO:0000256" key="6">
    <source>
        <dbReference type="ARBA" id="ARBA00022692"/>
    </source>
</evidence>
<evidence type="ECO:0000256" key="8">
    <source>
        <dbReference type="ARBA" id="ARBA00022857"/>
    </source>
</evidence>
<dbReference type="PRINTS" id="PR00080">
    <property type="entry name" value="SDRFAMILY"/>
</dbReference>
<evidence type="ECO:0000256" key="4">
    <source>
        <dbReference type="ARBA" id="ARBA00006484"/>
    </source>
</evidence>
<comment type="pathway">
    <text evidence="3">Lipid metabolism; fatty acid beta-oxidation.</text>
</comment>
<evidence type="ECO:0000313" key="20">
    <source>
        <dbReference type="Proteomes" id="UP000292702"/>
    </source>
</evidence>
<dbReference type="UniPathway" id="UPA00659"/>
<dbReference type="SMART" id="SM00822">
    <property type="entry name" value="PKS_KR"/>
    <property type="match status" value="1"/>
</dbReference>
<dbReference type="Gene3D" id="1.20.1420.30">
    <property type="entry name" value="NCX, central ion-binding region"/>
    <property type="match status" value="2"/>
</dbReference>
<evidence type="ECO:0000256" key="2">
    <source>
        <dbReference type="ARBA" id="ARBA00004275"/>
    </source>
</evidence>
<feature type="transmembrane region" description="Helical" evidence="17">
    <location>
        <begin position="177"/>
        <end position="200"/>
    </location>
</feature>
<dbReference type="InterPro" id="IPR020904">
    <property type="entry name" value="Sc_DH/Rdtase_CS"/>
</dbReference>
<dbReference type="OrthoDB" id="3592703at2759"/>
<dbReference type="InterPro" id="IPR044880">
    <property type="entry name" value="NCX_ion-bd_dom_sf"/>
</dbReference>
<evidence type="ECO:0000256" key="14">
    <source>
        <dbReference type="ARBA" id="ARBA00023235"/>
    </source>
</evidence>
<evidence type="ECO:0000256" key="12">
    <source>
        <dbReference type="ARBA" id="ARBA00023136"/>
    </source>
</evidence>
<feature type="transmembrane region" description="Helical" evidence="17">
    <location>
        <begin position="52"/>
        <end position="72"/>
    </location>
</feature>
<dbReference type="Pfam" id="PF01575">
    <property type="entry name" value="MaoC_dehydratas"/>
    <property type="match status" value="1"/>
</dbReference>
<dbReference type="Pfam" id="PF22622">
    <property type="entry name" value="MFE-2_hydrat-2_N"/>
    <property type="match status" value="1"/>
</dbReference>
<dbReference type="PROSITE" id="PS00061">
    <property type="entry name" value="ADH_SHORT"/>
    <property type="match status" value="2"/>
</dbReference>
<dbReference type="InterPro" id="IPR029069">
    <property type="entry name" value="HotDog_dom_sf"/>
</dbReference>
<keyword evidence="9 17" id="KW-1133">Transmembrane helix</keyword>
<keyword evidence="14" id="KW-0413">Isomerase</keyword>
<evidence type="ECO:0000256" key="7">
    <source>
        <dbReference type="ARBA" id="ARBA00022832"/>
    </source>
</evidence>
<evidence type="ECO:0000256" key="15">
    <source>
        <dbReference type="ARBA" id="ARBA00023239"/>
    </source>
</evidence>
<keyword evidence="20" id="KW-1185">Reference proteome</keyword>
<dbReference type="Pfam" id="PF00106">
    <property type="entry name" value="adh_short"/>
    <property type="match status" value="2"/>
</dbReference>
<comment type="caution">
    <text evidence="19">The sequence shown here is derived from an EMBL/GenBank/DDBJ whole genome shotgun (WGS) entry which is preliminary data.</text>
</comment>
<keyword evidence="6 17" id="KW-0812">Transmembrane</keyword>
<reference evidence="19 20" key="1">
    <citation type="submission" date="2018-11" db="EMBL/GenBank/DDBJ databases">
        <title>Genome assembly of Steccherinum ochraceum LE-BIN_3174, the white-rot fungus of the Steccherinaceae family (The Residual Polyporoid clade, Polyporales, Basidiomycota).</title>
        <authorList>
            <person name="Fedorova T.V."/>
            <person name="Glazunova O.A."/>
            <person name="Landesman E.O."/>
            <person name="Moiseenko K.V."/>
            <person name="Psurtseva N.V."/>
            <person name="Savinova O.S."/>
            <person name="Shakhova N.V."/>
            <person name="Tyazhelova T.V."/>
            <person name="Vasina D.V."/>
        </authorList>
    </citation>
    <scope>NUCLEOTIDE SEQUENCE [LARGE SCALE GENOMIC DNA]</scope>
    <source>
        <strain evidence="19 20">LE-BIN_3174</strain>
    </source>
</reference>
<keyword evidence="7" id="KW-0276">Fatty acid metabolism</keyword>
<feature type="region of interest" description="Disordered" evidence="16">
    <location>
        <begin position="293"/>
        <end position="328"/>
    </location>
</feature>
<keyword evidence="11" id="KW-0443">Lipid metabolism</keyword>
<feature type="region of interest" description="Disordered" evidence="16">
    <location>
        <begin position="1250"/>
        <end position="1273"/>
    </location>
</feature>
<sequence length="1395" mass="150049">MTPERKVGRPPTFWRSVRSILFHSWFNVLLVCIPVSWALHFALAGGGSTDETIIFVFSFIAIIPLAKLLAFATDELSLRVGQTLAGLLNATLGNAVELIVSIIALVKCDLQVVQSSRTFKPDIIFSHSLMNSTADFTDRSMFVVVGSILSNILLVLGMCFFAGGLKFSEQGFGISPVQLNASLLTISVIAVLLPAAFHFLVNTGQTTDATEAGWILNVSHGTAIILLFVYCSYLIFQLFSHKQLYDDDSPDPSAPRTVNYAPKAPKVNGEKASLKRRIFGLGEAPIDGVVRSPSAEHQAFPDPESHQTTSPENSESHHEEEEEDEVEEPEMSVLMTIGLLVVVTVLVAVTAEFLVDSINGLVEGEHVTAVTVSVKDKLTLSLGVAVGSSIQIALFVIPFIVTLAWIMGKPLTLLFDPLESLALFFSVMVVNYTTQDGKSNWLEGVLLMALYIILALMFWYYPGTNVSQDALGLTSSSFPVFAHAGMSQQLSFKGHTVVITGAGGGLGKAYSLFYASRGANVLVSDVSQAAAQRVVDEITKGAFGGSVQVPAGGKAVANANNVVNDGAAIIKAAVDAFGGVTILINNAGILRDKNLRNMTDQEFDSVQAVHLRGAYSVTHAAWPIFRKQKFGRIINTASAAGLYGNFGQTNYSAAKMGLVAFTKTLAREGAKYNIKATAIAPIAASAMTETVMPPELLKQFKPEMVAPFVLAITHPDGPDASGKVFEVGAGYHAEIRWERSKGAVMKPDASFTPSAVKHNWSRITDFTNPDYPQRMEDLDSQGILKTALQLPPNTQATPEVRFDNKTVIITGAGQGLGRAYALMFSRLGANVVVNDVSEKGANAVVDEITQAGGKAAAAVTTAEDGDGIVKVALEKFGGVHILIANAGILRDKSFTQMSDAEWDAVLAVHLRGTFKCVRAVWPIFLKQKYGRIVTTASQVGIYGNFGQANYSTAKAAILGFTRALSFEGKKYNILANTIAPSAGTAMTSTIWPQEMVDAFKPEYIAPIVGYLVSEDNEETSGKVFEIMGGWAAQTRWQRAGGYGFAIDRALTPEDVISKWDIITKFDDRATYPTTMGEAFEQMAENFSNTSSSSSSSSPYADPEDSAVVAKAKEISHPPGTYSYGDKEVILYNLSVGATEQELQWTFENSEDFASIPTFGVIPQFETSFTLPLDWLPNYNPAKLLHGEQFLEIKAPIPLSGELVSESHIMEVLDKGKAAAVTTITQTKDKVSGKLIFENTSTVFIRGAGGFGGKRTGKDRGPATAANTPPKRQPDAVIEEKTQSTQAALYRLNADRNPLHILPEFAAIGGFDKPILHGLCTMGIAGKHVLKSFGSFKDIKVRFAGVVYPGETLVTEMWKEGDKVLFSSKVKERNATVLAAAAATLSNPSGPLKAKL</sequence>
<feature type="transmembrane region" description="Helical" evidence="17">
    <location>
        <begin position="444"/>
        <end position="461"/>
    </location>
</feature>
<feature type="transmembrane region" description="Helical" evidence="17">
    <location>
        <begin position="141"/>
        <end position="165"/>
    </location>
</feature>
<dbReference type="GO" id="GO:0016020">
    <property type="term" value="C:membrane"/>
    <property type="evidence" value="ECO:0007669"/>
    <property type="project" value="UniProtKB-SubCell"/>
</dbReference>
<protein>
    <recommendedName>
        <fullName evidence="18">Ketoreductase domain-containing protein</fullName>
    </recommendedName>
</protein>
<dbReference type="GO" id="GO:0055085">
    <property type="term" value="P:transmembrane transport"/>
    <property type="evidence" value="ECO:0007669"/>
    <property type="project" value="InterPro"/>
</dbReference>
<dbReference type="PANTHER" id="PTHR45024:SF2">
    <property type="entry name" value="SCP2 DOMAIN-CONTAINING PROTEIN"/>
    <property type="match status" value="1"/>
</dbReference>
<dbReference type="InterPro" id="IPR036291">
    <property type="entry name" value="NAD(P)-bd_dom_sf"/>
</dbReference>
<dbReference type="EMBL" id="RWJN01000454">
    <property type="protein sequence ID" value="TCD61541.1"/>
    <property type="molecule type" value="Genomic_DNA"/>
</dbReference>
<dbReference type="SUPFAM" id="SSF54637">
    <property type="entry name" value="Thioesterase/thiol ester dehydrase-isomerase"/>
    <property type="match status" value="2"/>
</dbReference>
<feature type="transmembrane region" description="Helical" evidence="17">
    <location>
        <begin position="413"/>
        <end position="432"/>
    </location>
</feature>
<comment type="similarity">
    <text evidence="5">Belongs to the Ca(2+):cation antiporter (CaCA) (TC 2.A.19) family.</text>
</comment>
<comment type="similarity">
    <text evidence="4">Belongs to the short-chain dehydrogenases/reductases (SDR) family.</text>
</comment>
<dbReference type="InterPro" id="IPR051687">
    <property type="entry name" value="Peroxisomal_Beta-Oxidation"/>
</dbReference>
<feature type="transmembrane region" description="Helical" evidence="17">
    <location>
        <begin position="382"/>
        <end position="406"/>
    </location>
</feature>
<keyword evidence="13" id="KW-0576">Peroxisome</keyword>
<dbReference type="InterPro" id="IPR054357">
    <property type="entry name" value="MFE-2_N"/>
</dbReference>
<evidence type="ECO:0000256" key="10">
    <source>
        <dbReference type="ARBA" id="ARBA00023002"/>
    </source>
</evidence>
<dbReference type="PRINTS" id="PR00081">
    <property type="entry name" value="GDHRDH"/>
</dbReference>
<dbReference type="InterPro" id="IPR057326">
    <property type="entry name" value="KR_dom"/>
</dbReference>
<dbReference type="InterPro" id="IPR004837">
    <property type="entry name" value="NaCa_Exmemb"/>
</dbReference>
<evidence type="ECO:0000256" key="16">
    <source>
        <dbReference type="SAM" id="MobiDB-lite"/>
    </source>
</evidence>
<gene>
    <name evidence="19" type="ORF">EIP91_008269</name>
</gene>
<proteinExistence type="inferred from homology"/>
<dbReference type="Gene3D" id="1.10.287.4290">
    <property type="match status" value="1"/>
</dbReference>
<dbReference type="InterPro" id="IPR002539">
    <property type="entry name" value="MaoC-like_dom"/>
</dbReference>
<dbReference type="GO" id="GO:0005777">
    <property type="term" value="C:peroxisome"/>
    <property type="evidence" value="ECO:0007669"/>
    <property type="project" value="UniProtKB-SubCell"/>
</dbReference>
<evidence type="ECO:0000256" key="17">
    <source>
        <dbReference type="SAM" id="Phobius"/>
    </source>
</evidence>
<dbReference type="CDD" id="cd03448">
    <property type="entry name" value="HDE_HSD"/>
    <property type="match status" value="1"/>
</dbReference>
<keyword evidence="12 17" id="KW-0472">Membrane</keyword>
<dbReference type="STRING" id="92696.A0A4R0R328"/>
<keyword evidence="8" id="KW-0521">NADP</keyword>
<dbReference type="InterPro" id="IPR002347">
    <property type="entry name" value="SDR_fam"/>
</dbReference>
<evidence type="ECO:0000256" key="5">
    <source>
        <dbReference type="ARBA" id="ARBA00008170"/>
    </source>
</evidence>
<dbReference type="Pfam" id="PF01699">
    <property type="entry name" value="Na_Ca_ex"/>
    <property type="match status" value="2"/>
</dbReference>
<evidence type="ECO:0000256" key="9">
    <source>
        <dbReference type="ARBA" id="ARBA00022989"/>
    </source>
</evidence>
<feature type="transmembrane region" description="Helical" evidence="17">
    <location>
        <begin position="212"/>
        <end position="236"/>
    </location>
</feature>
<feature type="transmembrane region" description="Helical" evidence="17">
    <location>
        <begin position="333"/>
        <end position="355"/>
    </location>
</feature>
<evidence type="ECO:0000256" key="1">
    <source>
        <dbReference type="ARBA" id="ARBA00004141"/>
    </source>
</evidence>
<feature type="domain" description="Ketoreductase" evidence="18">
    <location>
        <begin position="495"/>
        <end position="685"/>
    </location>
</feature>